<evidence type="ECO:0000313" key="1">
    <source>
        <dbReference type="EMBL" id="KAK2153688.1"/>
    </source>
</evidence>
<protein>
    <submittedName>
        <fullName evidence="1">Uncharacterized protein</fullName>
    </submittedName>
</protein>
<sequence>MGTLKNSIMETNISTLWRQERGQNEDRK</sequence>
<reference evidence="1" key="1">
    <citation type="journal article" date="2023" name="Mol. Biol. Evol.">
        <title>Third-Generation Sequencing Reveals the Adaptive Role of the Epigenome in Three Deep-Sea Polychaetes.</title>
        <authorList>
            <person name="Perez M."/>
            <person name="Aroh O."/>
            <person name="Sun Y."/>
            <person name="Lan Y."/>
            <person name="Juniper S.K."/>
            <person name="Young C.R."/>
            <person name="Angers B."/>
            <person name="Qian P.Y."/>
        </authorList>
    </citation>
    <scope>NUCLEOTIDE SEQUENCE</scope>
    <source>
        <strain evidence="1">P08H-3</strain>
    </source>
</reference>
<comment type="caution">
    <text evidence="1">The sequence shown here is derived from an EMBL/GenBank/DDBJ whole genome shotgun (WGS) entry which is preliminary data.</text>
</comment>
<accession>A0AAD9JJL7</accession>
<gene>
    <name evidence="1" type="ORF">LSH36_289g02055</name>
</gene>
<dbReference type="Proteomes" id="UP001208570">
    <property type="component" value="Unassembled WGS sequence"/>
</dbReference>
<dbReference type="AlphaFoldDB" id="A0AAD9JJL7"/>
<organism evidence="1 2">
    <name type="scientific">Paralvinella palmiformis</name>
    <dbReference type="NCBI Taxonomy" id="53620"/>
    <lineage>
        <taxon>Eukaryota</taxon>
        <taxon>Metazoa</taxon>
        <taxon>Spiralia</taxon>
        <taxon>Lophotrochozoa</taxon>
        <taxon>Annelida</taxon>
        <taxon>Polychaeta</taxon>
        <taxon>Sedentaria</taxon>
        <taxon>Canalipalpata</taxon>
        <taxon>Terebellida</taxon>
        <taxon>Terebelliformia</taxon>
        <taxon>Alvinellidae</taxon>
        <taxon>Paralvinella</taxon>
    </lineage>
</organism>
<dbReference type="EMBL" id="JAODUP010000289">
    <property type="protein sequence ID" value="KAK2153688.1"/>
    <property type="molecule type" value="Genomic_DNA"/>
</dbReference>
<proteinExistence type="predicted"/>
<keyword evidence="2" id="KW-1185">Reference proteome</keyword>
<evidence type="ECO:0000313" key="2">
    <source>
        <dbReference type="Proteomes" id="UP001208570"/>
    </source>
</evidence>
<name>A0AAD9JJL7_9ANNE</name>